<dbReference type="SUPFAM" id="SSF48498">
    <property type="entry name" value="Tetracyclin repressor-like, C-terminal domain"/>
    <property type="match status" value="1"/>
</dbReference>
<dbReference type="InterPro" id="IPR050109">
    <property type="entry name" value="HTH-type_TetR-like_transc_reg"/>
</dbReference>
<evidence type="ECO:0000256" key="1">
    <source>
        <dbReference type="ARBA" id="ARBA00023125"/>
    </source>
</evidence>
<dbReference type="RefSeq" id="WP_036626825.1">
    <property type="nucleotide sequence ID" value="NZ_BGML01000015.1"/>
</dbReference>
<protein>
    <submittedName>
        <fullName evidence="4">Bacterial regulatory s, tetR family protein</fullName>
    </submittedName>
    <submittedName>
        <fullName evidence="5">TetR family transcriptional regulator</fullName>
    </submittedName>
</protein>
<proteinExistence type="predicted"/>
<evidence type="ECO:0000313" key="7">
    <source>
        <dbReference type="Proteomes" id="UP000442469"/>
    </source>
</evidence>
<dbReference type="PROSITE" id="PS01081">
    <property type="entry name" value="HTH_TETR_1"/>
    <property type="match status" value="1"/>
</dbReference>
<dbReference type="Proteomes" id="UP000442469">
    <property type="component" value="Unassembled WGS sequence"/>
</dbReference>
<dbReference type="Pfam" id="PF00440">
    <property type="entry name" value="TetR_N"/>
    <property type="match status" value="1"/>
</dbReference>
<dbReference type="InterPro" id="IPR009057">
    <property type="entry name" value="Homeodomain-like_sf"/>
</dbReference>
<sequence>MAKPNVVTREELLRAAQECVVQKGIEKTTLKAVADQAKVSQGTVFYHFRTKEQLMIELVQSLCDSSWESLRQSHASVEEALQSAKERCGYDSTYHRLFFASLAASLHLEPNRRRLGEMIREENKHLAGILEDRWGSSPVEQISMDQWGMLMNAIIDGLAVQALLDEDFPKEKAFDALQAMFHFISKGVSK</sequence>
<dbReference type="AlphaFoldDB" id="A0A090XFK7"/>
<accession>A0A090XFK7</accession>
<dbReference type="PANTHER" id="PTHR30055:SF226">
    <property type="entry name" value="HTH-TYPE TRANSCRIPTIONAL REGULATOR PKSA"/>
    <property type="match status" value="1"/>
</dbReference>
<gene>
    <name evidence="4" type="ORF">DJ90_5248</name>
    <name evidence="5" type="ORF">GNQ08_08495</name>
</gene>
<dbReference type="PANTHER" id="PTHR30055">
    <property type="entry name" value="HTH-TYPE TRANSCRIPTIONAL REGULATOR RUTR"/>
    <property type="match status" value="1"/>
</dbReference>
<dbReference type="Gene3D" id="1.10.357.10">
    <property type="entry name" value="Tetracycline Repressor, domain 2"/>
    <property type="match status" value="1"/>
</dbReference>
<reference evidence="5 7" key="2">
    <citation type="submission" date="2019-11" db="EMBL/GenBank/DDBJ databases">
        <title>Draft genome sequences of five Paenibacillus species of dairy origin.</title>
        <authorList>
            <person name="Olajide A.M."/>
            <person name="Chen S."/>
            <person name="Lapointe G."/>
        </authorList>
    </citation>
    <scope>NUCLEOTIDE SEQUENCE [LARGE SCALE GENOMIC DNA]</scope>
    <source>
        <strain evidence="5 7">3CT49</strain>
    </source>
</reference>
<reference evidence="4 6" key="1">
    <citation type="submission" date="2014-04" db="EMBL/GenBank/DDBJ databases">
        <authorList>
            <person name="Bishop-Lilly K.A."/>
            <person name="Broomall S.M."/>
            <person name="Chain P.S."/>
            <person name="Chertkov O."/>
            <person name="Coyne S.R."/>
            <person name="Daligault H.E."/>
            <person name="Davenport K.W."/>
            <person name="Erkkila T."/>
            <person name="Frey K.G."/>
            <person name="Gibbons H.S."/>
            <person name="Gu W."/>
            <person name="Jaissle J."/>
            <person name="Johnson S.L."/>
            <person name="Koroleva G.I."/>
            <person name="Ladner J.T."/>
            <person name="Lo C.-C."/>
            <person name="Minogue T.D."/>
            <person name="Munk C."/>
            <person name="Palacios G.F."/>
            <person name="Redden C.L."/>
            <person name="Rosenzweig C.N."/>
            <person name="Scholz M.B."/>
            <person name="Teshima H."/>
            <person name="Xu Y."/>
        </authorList>
    </citation>
    <scope>NUCLEOTIDE SEQUENCE [LARGE SCALE GENOMIC DNA]</scope>
    <source>
        <strain evidence="4 6">8244</strain>
    </source>
</reference>
<dbReference type="InterPro" id="IPR036271">
    <property type="entry name" value="Tet_transcr_reg_TetR-rel_C_sf"/>
</dbReference>
<dbReference type="EMBL" id="JMQA01000064">
    <property type="protein sequence ID" value="KFM83669.1"/>
    <property type="molecule type" value="Genomic_DNA"/>
</dbReference>
<dbReference type="SUPFAM" id="SSF46689">
    <property type="entry name" value="Homeodomain-like"/>
    <property type="match status" value="1"/>
</dbReference>
<dbReference type="PRINTS" id="PR00455">
    <property type="entry name" value="HTHTETR"/>
</dbReference>
<evidence type="ECO:0000256" key="2">
    <source>
        <dbReference type="PROSITE-ProRule" id="PRU00335"/>
    </source>
</evidence>
<evidence type="ECO:0000313" key="6">
    <source>
        <dbReference type="Proteomes" id="UP000029278"/>
    </source>
</evidence>
<evidence type="ECO:0000313" key="4">
    <source>
        <dbReference type="EMBL" id="KFM83669.1"/>
    </source>
</evidence>
<dbReference type="InterPro" id="IPR023772">
    <property type="entry name" value="DNA-bd_HTH_TetR-type_CS"/>
</dbReference>
<dbReference type="PROSITE" id="PS50977">
    <property type="entry name" value="HTH_TETR_2"/>
    <property type="match status" value="1"/>
</dbReference>
<dbReference type="OrthoDB" id="9780939at2"/>
<dbReference type="PATRIC" id="fig|44252.3.peg.6705"/>
<evidence type="ECO:0000259" key="3">
    <source>
        <dbReference type="PROSITE" id="PS50977"/>
    </source>
</evidence>
<comment type="caution">
    <text evidence="4">The sequence shown here is derived from an EMBL/GenBank/DDBJ whole genome shotgun (WGS) entry which is preliminary data.</text>
</comment>
<keyword evidence="6" id="KW-1185">Reference proteome</keyword>
<dbReference type="Proteomes" id="UP000029278">
    <property type="component" value="Unassembled WGS sequence"/>
</dbReference>
<dbReference type="GeneID" id="77010032"/>
<organism evidence="4 6">
    <name type="scientific">Paenibacillus macerans</name>
    <name type="common">Bacillus macerans</name>
    <dbReference type="NCBI Taxonomy" id="44252"/>
    <lineage>
        <taxon>Bacteria</taxon>
        <taxon>Bacillati</taxon>
        <taxon>Bacillota</taxon>
        <taxon>Bacilli</taxon>
        <taxon>Bacillales</taxon>
        <taxon>Paenibacillaceae</taxon>
        <taxon>Paenibacillus</taxon>
    </lineage>
</organism>
<dbReference type="HOGENOM" id="CLU_069356_15_11_9"/>
<dbReference type="GO" id="GO:0000976">
    <property type="term" value="F:transcription cis-regulatory region binding"/>
    <property type="evidence" value="ECO:0007669"/>
    <property type="project" value="TreeGrafter"/>
</dbReference>
<dbReference type="EMBL" id="WNZZ01000004">
    <property type="protein sequence ID" value="MUG22451.1"/>
    <property type="molecule type" value="Genomic_DNA"/>
</dbReference>
<dbReference type="GO" id="GO:0003700">
    <property type="term" value="F:DNA-binding transcription factor activity"/>
    <property type="evidence" value="ECO:0007669"/>
    <property type="project" value="TreeGrafter"/>
</dbReference>
<feature type="DNA-binding region" description="H-T-H motif" evidence="2">
    <location>
        <begin position="29"/>
        <end position="48"/>
    </location>
</feature>
<dbReference type="InterPro" id="IPR001647">
    <property type="entry name" value="HTH_TetR"/>
</dbReference>
<name>A0A090XFK7_PAEMA</name>
<feature type="domain" description="HTH tetR-type" evidence="3">
    <location>
        <begin position="6"/>
        <end position="66"/>
    </location>
</feature>
<evidence type="ECO:0000313" key="5">
    <source>
        <dbReference type="EMBL" id="MUG22451.1"/>
    </source>
</evidence>
<keyword evidence="1 2" id="KW-0238">DNA-binding</keyword>
<dbReference type="STRING" id="44252.DJ90_5248"/>